<protein>
    <submittedName>
        <fullName evidence="4">NAD(P)H-quinone oxidoreductase</fullName>
    </submittedName>
</protein>
<dbReference type="PROSITE" id="PS01162">
    <property type="entry name" value="QOR_ZETA_CRYSTAL"/>
    <property type="match status" value="1"/>
</dbReference>
<dbReference type="Proteomes" id="UP001165302">
    <property type="component" value="Unassembled WGS sequence"/>
</dbReference>
<dbReference type="SUPFAM" id="SSF51735">
    <property type="entry name" value="NAD(P)-binding Rossmann-fold domains"/>
    <property type="match status" value="1"/>
</dbReference>
<dbReference type="InterPro" id="IPR011032">
    <property type="entry name" value="GroES-like_sf"/>
</dbReference>
<dbReference type="InterPro" id="IPR014189">
    <property type="entry name" value="Quinone_OxRdtase_PIG3"/>
</dbReference>
<evidence type="ECO:0000259" key="3">
    <source>
        <dbReference type="SMART" id="SM00829"/>
    </source>
</evidence>
<keyword evidence="1" id="KW-0521">NADP</keyword>
<evidence type="ECO:0000256" key="2">
    <source>
        <dbReference type="ARBA" id="ARBA00023002"/>
    </source>
</evidence>
<dbReference type="SUPFAM" id="SSF50129">
    <property type="entry name" value="GroES-like"/>
    <property type="match status" value="1"/>
</dbReference>
<gene>
    <name evidence="4" type="ORF">IPZ78_00665</name>
</gene>
<dbReference type="InterPro" id="IPR013149">
    <property type="entry name" value="ADH-like_C"/>
</dbReference>
<accession>A0ABS7Z444</accession>
<comment type="caution">
    <text evidence="4">The sequence shown here is derived from an EMBL/GenBank/DDBJ whole genome shotgun (WGS) entry which is preliminary data.</text>
</comment>
<dbReference type="Pfam" id="PF00107">
    <property type="entry name" value="ADH_zinc_N"/>
    <property type="match status" value="1"/>
</dbReference>
<dbReference type="PANTHER" id="PTHR48106">
    <property type="entry name" value="QUINONE OXIDOREDUCTASE PIG3-RELATED"/>
    <property type="match status" value="1"/>
</dbReference>
<dbReference type="PANTHER" id="PTHR48106:SF8">
    <property type="entry name" value="OS02G0805600 PROTEIN"/>
    <property type="match status" value="1"/>
</dbReference>
<proteinExistence type="predicted"/>
<reference evidence="4" key="1">
    <citation type="submission" date="2020-10" db="EMBL/GenBank/DDBJ databases">
        <authorList>
            <person name="Lu T."/>
            <person name="Wang Q."/>
            <person name="Han X."/>
        </authorList>
    </citation>
    <scope>NUCLEOTIDE SEQUENCE</scope>
    <source>
        <strain evidence="4">WQ 366</strain>
    </source>
</reference>
<dbReference type="InterPro" id="IPR013154">
    <property type="entry name" value="ADH-like_N"/>
</dbReference>
<dbReference type="NCBIfam" id="TIGR02824">
    <property type="entry name" value="quinone_pig3"/>
    <property type="match status" value="1"/>
</dbReference>
<dbReference type="SMART" id="SM00829">
    <property type="entry name" value="PKS_ER"/>
    <property type="match status" value="1"/>
</dbReference>
<dbReference type="CDD" id="cd05276">
    <property type="entry name" value="p53_inducible_oxidoreductase"/>
    <property type="match status" value="1"/>
</dbReference>
<evidence type="ECO:0000256" key="1">
    <source>
        <dbReference type="ARBA" id="ARBA00022857"/>
    </source>
</evidence>
<dbReference type="Gene3D" id="3.40.50.720">
    <property type="entry name" value="NAD(P)-binding Rossmann-like Domain"/>
    <property type="match status" value="1"/>
</dbReference>
<feature type="domain" description="Enoyl reductase (ER)" evidence="3">
    <location>
        <begin position="10"/>
        <end position="320"/>
    </location>
</feature>
<dbReference type="RefSeq" id="WP_225550990.1">
    <property type="nucleotide sequence ID" value="NZ_JADEYP010000001.1"/>
</dbReference>
<name>A0ABS7Z444_9SPHI</name>
<keyword evidence="5" id="KW-1185">Reference proteome</keyword>
<dbReference type="EMBL" id="JADEYP010000001">
    <property type="protein sequence ID" value="MCA5003655.1"/>
    <property type="molecule type" value="Genomic_DNA"/>
</dbReference>
<dbReference type="Pfam" id="PF08240">
    <property type="entry name" value="ADH_N"/>
    <property type="match status" value="1"/>
</dbReference>
<dbReference type="Gene3D" id="3.90.180.10">
    <property type="entry name" value="Medium-chain alcohol dehydrogenases, catalytic domain"/>
    <property type="match status" value="1"/>
</dbReference>
<sequence length="322" mass="35317">MKAVVIKEYGGPEVLVVEEVLKPTIKEDEVLIQVKAAGINRPHIIQRQGKYPAPVGVVQNIPGLEVSGVVVEKGNNVQNIEIGDRVIALVSGGGYAEYVNAHFGSVIPMPIGLSYEDGAALPETIYTVWHNLFQRGNLKAGQSVLIHGGAGGIGATAIQMSKLYGAKVITTVSTKEKEDFVLSLGVDLVINYRTTSFDEFLQGYQVDVVLDFVGGEYFNRNINVLKEDGHLIYINAMKGAKVELNLLKMMQKRLTITGSTLRNRSSDFKMELTDQIVKKVLPFIEEGNLKANIYKEFAFNDASKAHELMESGDFLGKLVLVF</sequence>
<evidence type="ECO:0000313" key="4">
    <source>
        <dbReference type="EMBL" id="MCA5003655.1"/>
    </source>
</evidence>
<keyword evidence="2" id="KW-0560">Oxidoreductase</keyword>
<dbReference type="InterPro" id="IPR020843">
    <property type="entry name" value="ER"/>
</dbReference>
<organism evidence="4 5">
    <name type="scientific">Sphingobacterium bovistauri</name>
    <dbReference type="NCBI Taxonomy" id="2781959"/>
    <lineage>
        <taxon>Bacteria</taxon>
        <taxon>Pseudomonadati</taxon>
        <taxon>Bacteroidota</taxon>
        <taxon>Sphingobacteriia</taxon>
        <taxon>Sphingobacteriales</taxon>
        <taxon>Sphingobacteriaceae</taxon>
        <taxon>Sphingobacterium</taxon>
    </lineage>
</organism>
<evidence type="ECO:0000313" key="5">
    <source>
        <dbReference type="Proteomes" id="UP001165302"/>
    </source>
</evidence>
<dbReference type="InterPro" id="IPR036291">
    <property type="entry name" value="NAD(P)-bd_dom_sf"/>
</dbReference>
<dbReference type="InterPro" id="IPR002364">
    <property type="entry name" value="Quin_OxRdtase/zeta-crystal_CS"/>
</dbReference>